<evidence type="ECO:0000256" key="5">
    <source>
        <dbReference type="ARBA" id="ARBA00007131"/>
    </source>
</evidence>
<dbReference type="GeneID" id="96999660"/>
<dbReference type="PANTHER" id="PTHR43522">
    <property type="entry name" value="TRANSKETOLASE"/>
    <property type="match status" value="1"/>
</dbReference>
<feature type="binding site" evidence="18">
    <location>
        <position position="430"/>
    </location>
    <ligand>
        <name>thiamine diphosphate</name>
        <dbReference type="ChEBI" id="CHEBI:58937"/>
    </ligand>
</feature>
<dbReference type="PATRIC" id="fig|883114.3.peg.1723"/>
<feature type="binding site" evidence="18">
    <location>
        <position position="259"/>
    </location>
    <ligand>
        <name>thiamine diphosphate</name>
        <dbReference type="ChEBI" id="CHEBI:58937"/>
    </ligand>
</feature>
<comment type="similarity">
    <text evidence="5">Belongs to the transketolase family.</text>
</comment>
<dbReference type="InterPro" id="IPR055152">
    <property type="entry name" value="Transketolase-like_C_2"/>
</dbReference>
<dbReference type="eggNOG" id="COG0021">
    <property type="taxonomic scope" value="Bacteria"/>
</dbReference>
<evidence type="ECO:0000256" key="18">
    <source>
        <dbReference type="PIRSR" id="PIRSR605478-3"/>
    </source>
</evidence>
<feature type="binding site" evidence="17">
    <location>
        <position position="377"/>
    </location>
    <ligand>
        <name>substrate</name>
    </ligand>
</feature>
<dbReference type="GO" id="GO:0005829">
    <property type="term" value="C:cytosol"/>
    <property type="evidence" value="ECO:0007669"/>
    <property type="project" value="TreeGrafter"/>
</dbReference>
<evidence type="ECO:0000256" key="7">
    <source>
        <dbReference type="ARBA" id="ARBA00013152"/>
    </source>
</evidence>
<evidence type="ECO:0000256" key="3">
    <source>
        <dbReference type="ARBA" id="ARBA00001941"/>
    </source>
</evidence>
<keyword evidence="11" id="KW-0106">Calcium</keyword>
<feature type="site" description="Important for catalytic activity" evidence="20">
    <location>
        <position position="259"/>
    </location>
</feature>
<dbReference type="AlphaFoldDB" id="H3NQW5"/>
<dbReference type="SMART" id="SM00861">
    <property type="entry name" value="Transket_pyr"/>
    <property type="match status" value="1"/>
</dbReference>
<dbReference type="NCBIfam" id="TIGR00232">
    <property type="entry name" value="tktlase_bact"/>
    <property type="match status" value="1"/>
</dbReference>
<dbReference type="PANTHER" id="PTHR43522:SF2">
    <property type="entry name" value="TRANSKETOLASE 1-RELATED"/>
    <property type="match status" value="1"/>
</dbReference>
<feature type="binding site" evidence="17">
    <location>
        <position position="466"/>
    </location>
    <ligand>
        <name>substrate</name>
    </ligand>
</feature>
<dbReference type="Gene3D" id="3.40.50.970">
    <property type="match status" value="2"/>
</dbReference>
<dbReference type="InterPro" id="IPR033247">
    <property type="entry name" value="Transketolase_fam"/>
</dbReference>
<evidence type="ECO:0000256" key="14">
    <source>
        <dbReference type="ARBA" id="ARBA00049473"/>
    </source>
</evidence>
<feature type="binding site" evidence="17">
    <location>
        <position position="454"/>
    </location>
    <ligand>
        <name>substrate</name>
    </ligand>
</feature>
<feature type="binding site" evidence="18">
    <location>
        <position position="156"/>
    </location>
    <ligand>
        <name>thiamine diphosphate</name>
        <dbReference type="ChEBI" id="CHEBI:58937"/>
    </ligand>
</feature>
<dbReference type="GO" id="GO:0006098">
    <property type="term" value="P:pentose-phosphate shunt"/>
    <property type="evidence" value="ECO:0007669"/>
    <property type="project" value="TreeGrafter"/>
</dbReference>
<dbReference type="Gene3D" id="3.40.50.920">
    <property type="match status" value="1"/>
</dbReference>
<evidence type="ECO:0000256" key="4">
    <source>
        <dbReference type="ARBA" id="ARBA00002931"/>
    </source>
</evidence>
<dbReference type="Proteomes" id="UP000004191">
    <property type="component" value="Unassembled WGS sequence"/>
</dbReference>
<evidence type="ECO:0000256" key="6">
    <source>
        <dbReference type="ARBA" id="ARBA00011738"/>
    </source>
</evidence>
<evidence type="ECO:0000256" key="1">
    <source>
        <dbReference type="ARBA" id="ARBA00001913"/>
    </source>
</evidence>
<evidence type="ECO:0000256" key="8">
    <source>
        <dbReference type="ARBA" id="ARBA00016662"/>
    </source>
</evidence>
<name>H3NQW5_9FIRM</name>
<organism evidence="22 23">
    <name type="scientific">Helcococcus kunzii ATCC 51366</name>
    <dbReference type="NCBI Taxonomy" id="883114"/>
    <lineage>
        <taxon>Bacteria</taxon>
        <taxon>Bacillati</taxon>
        <taxon>Bacillota</taxon>
        <taxon>Tissierellia</taxon>
        <taxon>Tissierellales</taxon>
        <taxon>Peptoniphilaceae</taxon>
        <taxon>Helcococcus</taxon>
    </lineage>
</organism>
<keyword evidence="23" id="KW-1185">Reference proteome</keyword>
<dbReference type="RefSeq" id="WP_005399240.1">
    <property type="nucleotide sequence ID" value="NZ_JH601088.1"/>
</dbReference>
<evidence type="ECO:0000256" key="9">
    <source>
        <dbReference type="ARBA" id="ARBA00022679"/>
    </source>
</evidence>
<dbReference type="InterPro" id="IPR005478">
    <property type="entry name" value="Transketolase_bac-like"/>
</dbReference>
<dbReference type="InterPro" id="IPR029061">
    <property type="entry name" value="THDP-binding"/>
</dbReference>
<dbReference type="GO" id="GO:0046872">
    <property type="term" value="F:metal ion binding"/>
    <property type="evidence" value="ECO:0007669"/>
    <property type="project" value="UniProtKB-KW"/>
</dbReference>
<evidence type="ECO:0000313" key="22">
    <source>
        <dbReference type="EMBL" id="EHR32112.1"/>
    </source>
</evidence>
<keyword evidence="13 18" id="KW-0786">Thiamine pyrophosphate</keyword>
<evidence type="ECO:0000256" key="13">
    <source>
        <dbReference type="ARBA" id="ARBA00023052"/>
    </source>
</evidence>
<protein>
    <recommendedName>
        <fullName evidence="8 15">Transketolase</fullName>
        <ecNumber evidence="7 15">2.2.1.1</ecNumber>
    </recommendedName>
</protein>
<comment type="function">
    <text evidence="4">Catalyzes the transfer of a two-carbon ketol group from a ketose donor to an aldose acceptor, via a covalent intermediate with the cofactor thiamine pyrophosphate.</text>
</comment>
<evidence type="ECO:0000256" key="19">
    <source>
        <dbReference type="PIRSR" id="PIRSR605478-4"/>
    </source>
</evidence>
<dbReference type="STRING" id="883114.HMPREF9709_01726"/>
<reference evidence="22 23" key="1">
    <citation type="submission" date="2012-01" db="EMBL/GenBank/DDBJ databases">
        <title>The Genome Sequence of Helcococcus kunzii ATCC 51366.</title>
        <authorList>
            <consortium name="The Broad Institute Genome Sequencing Platform"/>
            <person name="Earl A."/>
            <person name="Ward D."/>
            <person name="Feldgarden M."/>
            <person name="Gevers D."/>
            <person name="Huys G."/>
            <person name="Young S.K."/>
            <person name="Zeng Q."/>
            <person name="Gargeya S."/>
            <person name="Fitzgerald M."/>
            <person name="Haas B."/>
            <person name="Abouelleil A."/>
            <person name="Alvarado L."/>
            <person name="Arachchi H.M."/>
            <person name="Berlin A."/>
            <person name="Chapman S.B."/>
            <person name="Gearin G."/>
            <person name="Goldberg J."/>
            <person name="Griggs A."/>
            <person name="Gujja S."/>
            <person name="Hansen M."/>
            <person name="Heiman D."/>
            <person name="Howarth C."/>
            <person name="Larimer J."/>
            <person name="Lui A."/>
            <person name="MacDonald P.J.P."/>
            <person name="McCowen C."/>
            <person name="Montmayeur A."/>
            <person name="Murphy C."/>
            <person name="Neiman D."/>
            <person name="Pearson M."/>
            <person name="Priest M."/>
            <person name="Roberts A."/>
            <person name="Saif S."/>
            <person name="Shea T."/>
            <person name="Sisk P."/>
            <person name="Stolte C."/>
            <person name="Sykes S."/>
            <person name="Wortman J."/>
            <person name="Nusbaum C."/>
            <person name="Birren B."/>
        </authorList>
    </citation>
    <scope>NUCLEOTIDE SEQUENCE [LARGE SCALE GENOMIC DNA]</scope>
    <source>
        <strain evidence="22 23">ATCC 51366</strain>
    </source>
</reference>
<dbReference type="SUPFAM" id="SSF52922">
    <property type="entry name" value="TK C-terminal domain-like"/>
    <property type="match status" value="1"/>
</dbReference>
<feature type="binding site" evidence="17">
    <location>
        <position position="259"/>
    </location>
    <ligand>
        <name>substrate</name>
    </ligand>
</feature>
<dbReference type="EC" id="2.2.1.1" evidence="7 15"/>
<keyword evidence="12 19" id="KW-0460">Magnesium</keyword>
<feature type="binding site" evidence="18">
    <location>
        <position position="185"/>
    </location>
    <ligand>
        <name>thiamine diphosphate</name>
        <dbReference type="ChEBI" id="CHEBI:58937"/>
    </ligand>
</feature>
<comment type="cofactor">
    <cofactor evidence="2">
        <name>Mn(2+)</name>
        <dbReference type="ChEBI" id="CHEBI:29035"/>
    </cofactor>
</comment>
<accession>H3NQW5</accession>
<feature type="binding site" evidence="19">
    <location>
        <position position="185"/>
    </location>
    <ligand>
        <name>Mg(2+)</name>
        <dbReference type="ChEBI" id="CHEBI:18420"/>
    </ligand>
</feature>
<evidence type="ECO:0000256" key="2">
    <source>
        <dbReference type="ARBA" id="ARBA00001936"/>
    </source>
</evidence>
<feature type="binding site" evidence="18">
    <location>
        <begin position="114"/>
        <end position="116"/>
    </location>
    <ligand>
        <name>thiamine diphosphate</name>
        <dbReference type="ChEBI" id="CHEBI:58937"/>
    </ligand>
</feature>
<keyword evidence="9" id="KW-0808">Transferase</keyword>
<comment type="catalytic activity">
    <reaction evidence="14">
        <text>D-sedoheptulose 7-phosphate + D-glyceraldehyde 3-phosphate = aldehydo-D-ribose 5-phosphate + D-xylulose 5-phosphate</text>
        <dbReference type="Rhea" id="RHEA:10508"/>
        <dbReference type="ChEBI" id="CHEBI:57483"/>
        <dbReference type="ChEBI" id="CHEBI:57737"/>
        <dbReference type="ChEBI" id="CHEBI:58273"/>
        <dbReference type="ChEBI" id="CHEBI:59776"/>
        <dbReference type="EC" id="2.2.1.1"/>
    </reaction>
</comment>
<dbReference type="SUPFAM" id="SSF52518">
    <property type="entry name" value="Thiamin diphosphate-binding fold (THDP-binding)"/>
    <property type="match status" value="2"/>
</dbReference>
<comment type="subunit">
    <text evidence="6">Homodimer.</text>
</comment>
<feature type="binding site" evidence="17">
    <location>
        <position position="26"/>
    </location>
    <ligand>
        <name>substrate</name>
    </ligand>
</feature>
<feature type="binding site" evidence="19">
    <location>
        <position position="155"/>
    </location>
    <ligand>
        <name>Mg(2+)</name>
        <dbReference type="ChEBI" id="CHEBI:18420"/>
    </ligand>
</feature>
<sequence>MNLDELMVSAIRSLSIDMVENANTGHLGMPLGSAPMTYELYKNHLNVNPKNPEWFNRDRLVYSAGHGTPLVYSMLHLFGYDLSIQDLKEFRSLGSKTPGHPEYNVTPGVDASTGPLGVGVATAVGLAISEAHLAKKYNKKDLPLINHYTYVIAGDGCLMEGVANEAFSLAGSLGLSKLILLYDSNDVCSDGMVTDSTIDDVEEKFTALGWNYLKVSDGNNLKEINDAISRAKTSNKPTIIESKNIIGFGSTKQGTNKIHSDSVGEIEAKHMKDSYKWMINEPFALPEEIKEYRREYLKLSQEKEDEWNKILCKYKELYPKEYSELFEIDKKIDKFNIEEMGRFESPIATRGASGKSLNFIFDKLGILMGGSADLGSSNKTILANSSFIRKDDFSGNNINFGVREFAMGAIINGITLHGGLRGYCATFLVFLDYMKASIRMAALMKINPIFVFTHDSIIVGPDGPTHQPVEQLLSLRATPDVDVIRPADPNETMYSWEYALKNDKPTVLVLGRQDVEILSGTSIENLKKGAYVIDDTDNYMGTIIATGSEVHLSIKAKELLEKDGIKVRVVNMPSWELFDKMEKEYRDHVLDRTKPVLSVEASSEIGWCKYSDSQVYNNEYGDSGNGQKLYEERGFTPENVAEKFKKLLSDM</sequence>
<comment type="caution">
    <text evidence="22">The sequence shown here is derived from an EMBL/GenBank/DDBJ whole genome shotgun (WGS) entry which is preliminary data.</text>
</comment>
<dbReference type="InterPro" id="IPR009014">
    <property type="entry name" value="Transketo_C/PFOR_II"/>
</dbReference>
<dbReference type="OrthoDB" id="8732661at2"/>
<feature type="domain" description="Transketolase-like pyrimidine-binding" evidence="21">
    <location>
        <begin position="347"/>
        <end position="517"/>
    </location>
</feature>
<dbReference type="GO" id="GO:0004802">
    <property type="term" value="F:transketolase activity"/>
    <property type="evidence" value="ECO:0007669"/>
    <property type="project" value="UniProtKB-UniRule"/>
</dbReference>
<evidence type="ECO:0000259" key="21">
    <source>
        <dbReference type="SMART" id="SM00861"/>
    </source>
</evidence>
<evidence type="ECO:0000256" key="20">
    <source>
        <dbReference type="PIRSR" id="PIRSR605478-5"/>
    </source>
</evidence>
<comment type="cofactor">
    <cofactor evidence="3">
        <name>Co(2+)</name>
        <dbReference type="ChEBI" id="CHEBI:48828"/>
    </cofactor>
</comment>
<evidence type="ECO:0000256" key="12">
    <source>
        <dbReference type="ARBA" id="ARBA00022842"/>
    </source>
</evidence>
<dbReference type="Pfam" id="PF22613">
    <property type="entry name" value="Transketolase_C_1"/>
    <property type="match status" value="1"/>
</dbReference>
<comment type="cofactor">
    <cofactor evidence="19">
        <name>Mg(2+)</name>
        <dbReference type="ChEBI" id="CHEBI:18420"/>
    </cofactor>
    <text evidence="19">Binds 1 Mg(2+) ion per subunit. Can also utilize other divalent metal cations, such as Ca(2+), Mn(2+) and Co(2+).</text>
</comment>
<dbReference type="Pfam" id="PF02779">
    <property type="entry name" value="Transket_pyr"/>
    <property type="match status" value="1"/>
</dbReference>
<evidence type="ECO:0000256" key="17">
    <source>
        <dbReference type="PIRSR" id="PIRSR605478-2"/>
    </source>
</evidence>
<feature type="site" description="Important for catalytic activity" evidence="20">
    <location>
        <position position="26"/>
    </location>
</feature>
<evidence type="ECO:0000256" key="15">
    <source>
        <dbReference type="NCBIfam" id="TIGR00232"/>
    </source>
</evidence>
<dbReference type="HOGENOM" id="CLU_009227_0_0_9"/>
<evidence type="ECO:0000256" key="10">
    <source>
        <dbReference type="ARBA" id="ARBA00022723"/>
    </source>
</evidence>
<gene>
    <name evidence="22" type="ORF">HMPREF9709_01726</name>
</gene>
<dbReference type="FunFam" id="3.40.50.970:FF:000045">
    <property type="entry name" value="Transketolase"/>
    <property type="match status" value="1"/>
</dbReference>
<dbReference type="InterPro" id="IPR005475">
    <property type="entry name" value="Transketolase-like_Pyr-bd"/>
</dbReference>
<comment type="cofactor">
    <cofactor evidence="1">
        <name>Ca(2+)</name>
        <dbReference type="ChEBI" id="CHEBI:29108"/>
    </cofactor>
</comment>
<evidence type="ECO:0000256" key="16">
    <source>
        <dbReference type="PIRSR" id="PIRSR605478-1"/>
    </source>
</evidence>
<proteinExistence type="inferred from homology"/>
<evidence type="ECO:0000256" key="11">
    <source>
        <dbReference type="ARBA" id="ARBA00022837"/>
    </source>
</evidence>
<feature type="binding site" evidence="17">
    <location>
        <position position="350"/>
    </location>
    <ligand>
        <name>substrate</name>
    </ligand>
</feature>
<dbReference type="InterPro" id="IPR005474">
    <property type="entry name" value="Transketolase_N"/>
</dbReference>
<dbReference type="FunFam" id="3.40.50.970:FF:000081">
    <property type="entry name" value="Transketolase"/>
    <property type="match status" value="1"/>
</dbReference>
<evidence type="ECO:0000313" key="23">
    <source>
        <dbReference type="Proteomes" id="UP000004191"/>
    </source>
</evidence>
<feature type="active site" description="Proton donor" evidence="16">
    <location>
        <position position="404"/>
    </location>
</feature>
<dbReference type="EMBL" id="AGEI01000031">
    <property type="protein sequence ID" value="EHR32112.1"/>
    <property type="molecule type" value="Genomic_DNA"/>
</dbReference>
<feature type="binding site" evidence="17">
    <location>
        <position position="462"/>
    </location>
    <ligand>
        <name>substrate</name>
    </ligand>
</feature>
<feature type="binding site" evidence="19">
    <location>
        <position position="187"/>
    </location>
    <ligand>
        <name>Mg(2+)</name>
        <dbReference type="ChEBI" id="CHEBI:18420"/>
    </ligand>
</feature>
<keyword evidence="10 19" id="KW-0479">Metal-binding</keyword>
<comment type="cofactor">
    <cofactor evidence="18">
        <name>thiamine diphosphate</name>
        <dbReference type="ChEBI" id="CHEBI:58937"/>
    </cofactor>
    <text evidence="18">Binds 1 thiamine pyrophosphate per subunit. During the reaction, the substrate forms a covalent intermediate with the cofactor.</text>
</comment>
<dbReference type="CDD" id="cd02012">
    <property type="entry name" value="TPP_TK"/>
    <property type="match status" value="1"/>
</dbReference>
<feature type="binding site" evidence="17">
    <location>
        <position position="512"/>
    </location>
    <ligand>
        <name>substrate</name>
    </ligand>
</feature>
<feature type="binding site" evidence="18">
    <location>
        <position position="66"/>
    </location>
    <ligand>
        <name>thiamine diphosphate</name>
        <dbReference type="ChEBI" id="CHEBI:58937"/>
    </ligand>
</feature>
<dbReference type="CDD" id="cd07033">
    <property type="entry name" value="TPP_PYR_DXS_TK_like"/>
    <property type="match status" value="1"/>
</dbReference>
<dbReference type="Pfam" id="PF00456">
    <property type="entry name" value="Transketolase_N"/>
    <property type="match status" value="1"/>
</dbReference>